<evidence type="ECO:0000313" key="2">
    <source>
        <dbReference type="EMBL" id="TVU27169.1"/>
    </source>
</evidence>
<organism evidence="2 3">
    <name type="scientific">Eragrostis curvula</name>
    <name type="common">weeping love grass</name>
    <dbReference type="NCBI Taxonomy" id="38414"/>
    <lineage>
        <taxon>Eukaryota</taxon>
        <taxon>Viridiplantae</taxon>
        <taxon>Streptophyta</taxon>
        <taxon>Embryophyta</taxon>
        <taxon>Tracheophyta</taxon>
        <taxon>Spermatophyta</taxon>
        <taxon>Magnoliopsida</taxon>
        <taxon>Liliopsida</taxon>
        <taxon>Poales</taxon>
        <taxon>Poaceae</taxon>
        <taxon>PACMAD clade</taxon>
        <taxon>Chloridoideae</taxon>
        <taxon>Eragrostideae</taxon>
        <taxon>Eragrostidinae</taxon>
        <taxon>Eragrostis</taxon>
    </lineage>
</organism>
<sequence>MNSETNADEEDAKAAKKREQTRERTRRCRKRLKENGCTQSSKCTPLANKQGVLFSHTLNFYTRLFSDLDY</sequence>
<feature type="compositionally biased region" description="Basic and acidic residues" evidence="1">
    <location>
        <begin position="12"/>
        <end position="23"/>
    </location>
</feature>
<evidence type="ECO:0008006" key="4">
    <source>
        <dbReference type="Google" id="ProtNLM"/>
    </source>
</evidence>
<dbReference type="AlphaFoldDB" id="A0A5J9UTI3"/>
<feature type="region of interest" description="Disordered" evidence="1">
    <location>
        <begin position="1"/>
        <end position="28"/>
    </location>
</feature>
<evidence type="ECO:0000256" key="1">
    <source>
        <dbReference type="SAM" id="MobiDB-lite"/>
    </source>
</evidence>
<dbReference type="Gramene" id="TVU27169">
    <property type="protein sequence ID" value="TVU27169"/>
    <property type="gene ID" value="EJB05_29756"/>
</dbReference>
<dbReference type="Proteomes" id="UP000324897">
    <property type="component" value="Chromosome 2"/>
</dbReference>
<proteinExistence type="predicted"/>
<dbReference type="EMBL" id="RWGY01000013">
    <property type="protein sequence ID" value="TVU27169.1"/>
    <property type="molecule type" value="Genomic_DNA"/>
</dbReference>
<name>A0A5J9UTI3_9POAL</name>
<reference evidence="2 3" key="1">
    <citation type="journal article" date="2019" name="Sci. Rep.">
        <title>A high-quality genome of Eragrostis curvula grass provides insights into Poaceae evolution and supports new strategies to enhance forage quality.</title>
        <authorList>
            <person name="Carballo J."/>
            <person name="Santos B.A.C.M."/>
            <person name="Zappacosta D."/>
            <person name="Garbus I."/>
            <person name="Selva J.P."/>
            <person name="Gallo C.A."/>
            <person name="Diaz A."/>
            <person name="Albertini E."/>
            <person name="Caccamo M."/>
            <person name="Echenique V."/>
        </authorList>
    </citation>
    <scope>NUCLEOTIDE SEQUENCE [LARGE SCALE GENOMIC DNA]</scope>
    <source>
        <strain evidence="3">cv. Victoria</strain>
        <tissue evidence="2">Leaf</tissue>
    </source>
</reference>
<accession>A0A5J9UTI3</accession>
<gene>
    <name evidence="2" type="ORF">EJB05_29756</name>
</gene>
<evidence type="ECO:0000313" key="3">
    <source>
        <dbReference type="Proteomes" id="UP000324897"/>
    </source>
</evidence>
<protein>
    <recommendedName>
        <fullName evidence="4">BZIP domain-containing protein</fullName>
    </recommendedName>
</protein>
<keyword evidence="3" id="KW-1185">Reference proteome</keyword>
<feature type="compositionally biased region" description="Acidic residues" evidence="1">
    <location>
        <begin position="1"/>
        <end position="11"/>
    </location>
</feature>
<comment type="caution">
    <text evidence="2">The sequence shown here is derived from an EMBL/GenBank/DDBJ whole genome shotgun (WGS) entry which is preliminary data.</text>
</comment>